<dbReference type="Proteomes" id="UP000230069">
    <property type="component" value="Unassembled WGS sequence"/>
</dbReference>
<dbReference type="InterPro" id="IPR056592">
    <property type="entry name" value="Beta-prop_At3g26010-like"/>
</dbReference>
<protein>
    <recommendedName>
        <fullName evidence="1">F-box protein At3g26010-like beta-propeller domain-containing protein</fullName>
    </recommendedName>
</protein>
<dbReference type="OrthoDB" id="1549426at2759"/>
<accession>A0A2G5EW85</accession>
<reference evidence="2 3" key="1">
    <citation type="submission" date="2017-09" db="EMBL/GenBank/DDBJ databases">
        <title>WGS assembly of Aquilegia coerulea Goldsmith.</title>
        <authorList>
            <person name="Hodges S."/>
            <person name="Kramer E."/>
            <person name="Nordborg M."/>
            <person name="Tomkins J."/>
            <person name="Borevitz J."/>
            <person name="Derieg N."/>
            <person name="Yan J."/>
            <person name="Mihaltcheva S."/>
            <person name="Hayes R.D."/>
            <person name="Rokhsar D."/>
        </authorList>
    </citation>
    <scope>NUCLEOTIDE SEQUENCE [LARGE SCALE GENOMIC DNA]</scope>
    <source>
        <strain evidence="3">cv. Goldsmith</strain>
    </source>
</reference>
<dbReference type="PANTHER" id="PTHR35546">
    <property type="entry name" value="F-BOX PROTEIN INTERACTION DOMAIN PROTEIN-RELATED"/>
    <property type="match status" value="1"/>
</dbReference>
<keyword evidence="3" id="KW-1185">Reference proteome</keyword>
<dbReference type="Pfam" id="PF24750">
    <property type="entry name" value="b-prop_At3g26010-like"/>
    <property type="match status" value="1"/>
</dbReference>
<dbReference type="EMBL" id="KZ305021">
    <property type="protein sequence ID" value="PIA59992.1"/>
    <property type="molecule type" value="Genomic_DNA"/>
</dbReference>
<dbReference type="InParanoid" id="A0A2G5EW85"/>
<dbReference type="AlphaFoldDB" id="A0A2G5EW85"/>
<evidence type="ECO:0000259" key="1">
    <source>
        <dbReference type="Pfam" id="PF24750"/>
    </source>
</evidence>
<evidence type="ECO:0000313" key="2">
    <source>
        <dbReference type="EMBL" id="PIA59992.1"/>
    </source>
</evidence>
<name>A0A2G5EW85_AQUCA</name>
<dbReference type="InterPro" id="IPR055290">
    <property type="entry name" value="At3g26010-like"/>
</dbReference>
<evidence type="ECO:0000313" key="3">
    <source>
        <dbReference type="Proteomes" id="UP000230069"/>
    </source>
</evidence>
<dbReference type="PANTHER" id="PTHR35546:SF130">
    <property type="entry name" value="EXPRESSED PROTEIN"/>
    <property type="match status" value="1"/>
</dbReference>
<gene>
    <name evidence="2" type="ORF">AQUCO_00400699v1</name>
</gene>
<sequence>MQCMIFSSNTGKWRTHQVKLLNSSLMQNFVERDPAPFLYLGGVLHWIRMGYMLVYHIRNNFFKIKELPMKRLEHLRGPGLPTRHESYVGECLWNSEGSLHYCHAYRNLIHIWAHGEGGTDHARTLGKWQLKYKLGLEHTRYPIPMITKCLDSTPSFSGYGGSSVPNFSGNEGYIILYLNFRDREHYVELKPCGFNEDLQLFYFELEGKVFSYSFENQLTKNVCAYEYNRVADTIRFTVFPFLFNSLGLPFGGESKLVMPKKEPSQITGRPRLLLDT</sequence>
<proteinExistence type="predicted"/>
<feature type="domain" description="F-box protein At3g26010-like beta-propeller" evidence="1">
    <location>
        <begin position="2"/>
        <end position="152"/>
    </location>
</feature>
<organism evidence="2 3">
    <name type="scientific">Aquilegia coerulea</name>
    <name type="common">Rocky mountain columbine</name>
    <dbReference type="NCBI Taxonomy" id="218851"/>
    <lineage>
        <taxon>Eukaryota</taxon>
        <taxon>Viridiplantae</taxon>
        <taxon>Streptophyta</taxon>
        <taxon>Embryophyta</taxon>
        <taxon>Tracheophyta</taxon>
        <taxon>Spermatophyta</taxon>
        <taxon>Magnoliopsida</taxon>
        <taxon>Ranunculales</taxon>
        <taxon>Ranunculaceae</taxon>
        <taxon>Thalictroideae</taxon>
        <taxon>Aquilegia</taxon>
    </lineage>
</organism>